<dbReference type="Proteomes" id="UP001159363">
    <property type="component" value="Chromosome X"/>
</dbReference>
<evidence type="ECO:0000313" key="8">
    <source>
        <dbReference type="EMBL" id="KAJ8885199.1"/>
    </source>
</evidence>
<evidence type="ECO:0000313" key="9">
    <source>
        <dbReference type="Proteomes" id="UP001159363"/>
    </source>
</evidence>
<proteinExistence type="predicted"/>
<keyword evidence="5" id="KW-0378">Hydrolase</keyword>
<dbReference type="SUPFAM" id="SSF56672">
    <property type="entry name" value="DNA/RNA polymerases"/>
    <property type="match status" value="1"/>
</dbReference>
<protein>
    <recommendedName>
        <fullName evidence="7">Reverse transcriptase RNase H-like domain-containing protein</fullName>
    </recommendedName>
</protein>
<dbReference type="PANTHER" id="PTHR37984:SF5">
    <property type="entry name" value="PROTEIN NYNRIN-LIKE"/>
    <property type="match status" value="1"/>
</dbReference>
<evidence type="ECO:0000256" key="2">
    <source>
        <dbReference type="ARBA" id="ARBA00022695"/>
    </source>
</evidence>
<dbReference type="InterPro" id="IPR043128">
    <property type="entry name" value="Rev_trsase/Diguanyl_cyclase"/>
</dbReference>
<comment type="caution">
    <text evidence="8">The sequence shown here is derived from an EMBL/GenBank/DDBJ whole genome shotgun (WGS) entry which is preliminary data.</text>
</comment>
<feature type="domain" description="Reverse transcriptase RNase H-like" evidence="7">
    <location>
        <begin position="58"/>
        <end position="159"/>
    </location>
</feature>
<dbReference type="EMBL" id="JARBHB010000004">
    <property type="protein sequence ID" value="KAJ8885199.1"/>
    <property type="molecule type" value="Genomic_DNA"/>
</dbReference>
<evidence type="ECO:0000256" key="3">
    <source>
        <dbReference type="ARBA" id="ARBA00022722"/>
    </source>
</evidence>
<dbReference type="InterPro" id="IPR041373">
    <property type="entry name" value="RT_RNaseH"/>
</dbReference>
<evidence type="ECO:0000256" key="5">
    <source>
        <dbReference type="ARBA" id="ARBA00022801"/>
    </source>
</evidence>
<sequence length="287" mass="33066">MQDYFSRFIENCAELCAPFSKLRKKDVPFISTELQEKAFGDLKYAISLPPPLILALTDFSKQFVLQVDASALALGGVLLQDSCQGLKPIAFTSHTLNNNEQHLSSFEKEVLACVWGVEKFATHVEYQVFELHTDSQALTWFYSHPKQVGKIRCWIAKLNNCMCNFVHIKGKDDVIADCLSQLYENSEFENGRTFLRQFRRTNSAVFRLAQCPKCLPIFISGKEFVDIKEQVAREYNSMFRVDQDLIFFCRSLQKEKILSLKVRDLTLKYFHSSARGRHIGKKGRLRP</sequence>
<evidence type="ECO:0000256" key="4">
    <source>
        <dbReference type="ARBA" id="ARBA00022759"/>
    </source>
</evidence>
<keyword evidence="6" id="KW-0695">RNA-directed DNA polymerase</keyword>
<keyword evidence="3" id="KW-0540">Nuclease</keyword>
<keyword evidence="4" id="KW-0255">Endonuclease</keyword>
<evidence type="ECO:0000256" key="1">
    <source>
        <dbReference type="ARBA" id="ARBA00022679"/>
    </source>
</evidence>
<evidence type="ECO:0000256" key="6">
    <source>
        <dbReference type="ARBA" id="ARBA00022918"/>
    </source>
</evidence>
<dbReference type="Gene3D" id="3.30.70.270">
    <property type="match status" value="1"/>
</dbReference>
<gene>
    <name evidence="8" type="ORF">PR048_011395</name>
</gene>
<dbReference type="Pfam" id="PF17917">
    <property type="entry name" value="RT_RNaseH"/>
    <property type="match status" value="1"/>
</dbReference>
<reference evidence="8 9" key="1">
    <citation type="submission" date="2023-02" db="EMBL/GenBank/DDBJ databases">
        <title>LHISI_Scaffold_Assembly.</title>
        <authorList>
            <person name="Stuart O.P."/>
            <person name="Cleave R."/>
            <person name="Magrath M.J.L."/>
            <person name="Mikheyev A.S."/>
        </authorList>
    </citation>
    <scope>NUCLEOTIDE SEQUENCE [LARGE SCALE GENOMIC DNA]</scope>
    <source>
        <strain evidence="8">Daus_M_001</strain>
        <tissue evidence="8">Leg muscle</tissue>
    </source>
</reference>
<accession>A0ABQ9HLG7</accession>
<dbReference type="PANTHER" id="PTHR37984">
    <property type="entry name" value="PROTEIN CBG26694"/>
    <property type="match status" value="1"/>
</dbReference>
<keyword evidence="1" id="KW-0808">Transferase</keyword>
<organism evidence="8 9">
    <name type="scientific">Dryococelus australis</name>
    <dbReference type="NCBI Taxonomy" id="614101"/>
    <lineage>
        <taxon>Eukaryota</taxon>
        <taxon>Metazoa</taxon>
        <taxon>Ecdysozoa</taxon>
        <taxon>Arthropoda</taxon>
        <taxon>Hexapoda</taxon>
        <taxon>Insecta</taxon>
        <taxon>Pterygota</taxon>
        <taxon>Neoptera</taxon>
        <taxon>Polyneoptera</taxon>
        <taxon>Phasmatodea</taxon>
        <taxon>Verophasmatodea</taxon>
        <taxon>Anareolatae</taxon>
        <taxon>Phasmatidae</taxon>
        <taxon>Eurycanthinae</taxon>
        <taxon>Dryococelus</taxon>
    </lineage>
</organism>
<evidence type="ECO:0000259" key="7">
    <source>
        <dbReference type="Pfam" id="PF17917"/>
    </source>
</evidence>
<dbReference type="CDD" id="cd09274">
    <property type="entry name" value="RNase_HI_RT_Ty3"/>
    <property type="match status" value="1"/>
</dbReference>
<keyword evidence="9" id="KW-1185">Reference proteome</keyword>
<keyword evidence="2" id="KW-0548">Nucleotidyltransferase</keyword>
<dbReference type="Gene3D" id="3.10.20.370">
    <property type="match status" value="1"/>
</dbReference>
<dbReference type="InterPro" id="IPR050951">
    <property type="entry name" value="Retrovirus_Pol_polyprotein"/>
</dbReference>
<name>A0ABQ9HLG7_9NEOP</name>
<dbReference type="InterPro" id="IPR043502">
    <property type="entry name" value="DNA/RNA_pol_sf"/>
</dbReference>